<protein>
    <submittedName>
        <fullName evidence="2">Uncharacterized protein</fullName>
    </submittedName>
</protein>
<name>A0ABW1E9T1_9BACT</name>
<evidence type="ECO:0000313" key="3">
    <source>
        <dbReference type="Proteomes" id="UP001596091"/>
    </source>
</evidence>
<organism evidence="2 3">
    <name type="scientific">Acidicapsa dinghuensis</name>
    <dbReference type="NCBI Taxonomy" id="2218256"/>
    <lineage>
        <taxon>Bacteria</taxon>
        <taxon>Pseudomonadati</taxon>
        <taxon>Acidobacteriota</taxon>
        <taxon>Terriglobia</taxon>
        <taxon>Terriglobales</taxon>
        <taxon>Acidobacteriaceae</taxon>
        <taxon>Acidicapsa</taxon>
    </lineage>
</organism>
<sequence length="50" mass="5201">MAWSAPMIHALLLRTAAPKAATPLRVPMVNRPARSPSPKGVGTSTGSGYK</sequence>
<evidence type="ECO:0000313" key="2">
    <source>
        <dbReference type="EMBL" id="MFC5861082.1"/>
    </source>
</evidence>
<evidence type="ECO:0000256" key="1">
    <source>
        <dbReference type="SAM" id="MobiDB-lite"/>
    </source>
</evidence>
<keyword evidence="3" id="KW-1185">Reference proteome</keyword>
<dbReference type="Proteomes" id="UP001596091">
    <property type="component" value="Unassembled WGS sequence"/>
</dbReference>
<comment type="caution">
    <text evidence="2">The sequence shown here is derived from an EMBL/GenBank/DDBJ whole genome shotgun (WGS) entry which is preliminary data.</text>
</comment>
<accession>A0ABW1E9T1</accession>
<dbReference type="RefSeq" id="WP_263334477.1">
    <property type="nucleotide sequence ID" value="NZ_JAGSYH010000002.1"/>
</dbReference>
<reference evidence="3" key="1">
    <citation type="journal article" date="2019" name="Int. J. Syst. Evol. Microbiol.">
        <title>The Global Catalogue of Microorganisms (GCM) 10K type strain sequencing project: providing services to taxonomists for standard genome sequencing and annotation.</title>
        <authorList>
            <consortium name="The Broad Institute Genomics Platform"/>
            <consortium name="The Broad Institute Genome Sequencing Center for Infectious Disease"/>
            <person name="Wu L."/>
            <person name="Ma J."/>
        </authorList>
    </citation>
    <scope>NUCLEOTIDE SEQUENCE [LARGE SCALE GENOMIC DNA]</scope>
    <source>
        <strain evidence="3">JCM 4087</strain>
    </source>
</reference>
<proteinExistence type="predicted"/>
<feature type="region of interest" description="Disordered" evidence="1">
    <location>
        <begin position="21"/>
        <end position="50"/>
    </location>
</feature>
<gene>
    <name evidence="2" type="ORF">ACFPT7_02120</name>
</gene>
<dbReference type="EMBL" id="JBHSPH010000001">
    <property type="protein sequence ID" value="MFC5861082.1"/>
    <property type="molecule type" value="Genomic_DNA"/>
</dbReference>